<evidence type="ECO:0000256" key="4">
    <source>
        <dbReference type="ARBA" id="ARBA00022475"/>
    </source>
</evidence>
<gene>
    <name evidence="25" type="ORF">H4W34_006472</name>
</gene>
<dbReference type="CDD" id="cd03443">
    <property type="entry name" value="PaaI_thioesterase"/>
    <property type="match status" value="1"/>
</dbReference>
<evidence type="ECO:0000256" key="8">
    <source>
        <dbReference type="ARBA" id="ARBA00022832"/>
    </source>
</evidence>
<keyword evidence="9" id="KW-0809">Transit peptide</keyword>
<evidence type="ECO:0000313" key="25">
    <source>
        <dbReference type="EMBL" id="MBE1536639.1"/>
    </source>
</evidence>
<dbReference type="Gene3D" id="3.10.129.10">
    <property type="entry name" value="Hotdog Thioesterase"/>
    <property type="match status" value="1"/>
</dbReference>
<comment type="catalytic activity">
    <reaction evidence="13">
        <text>(5Z,8Z,11Z,14Z)-eicosatetraenoyl-CoA + H2O = (5Z,8Z,11Z,14Z)-eicosatetraenoate + CoA + H(+)</text>
        <dbReference type="Rhea" id="RHEA:40151"/>
        <dbReference type="ChEBI" id="CHEBI:15377"/>
        <dbReference type="ChEBI" id="CHEBI:15378"/>
        <dbReference type="ChEBI" id="CHEBI:32395"/>
        <dbReference type="ChEBI" id="CHEBI:57287"/>
        <dbReference type="ChEBI" id="CHEBI:57368"/>
    </reaction>
    <physiologicalReaction direction="left-to-right" evidence="13">
        <dbReference type="Rhea" id="RHEA:40152"/>
    </physiologicalReaction>
</comment>
<evidence type="ECO:0000256" key="13">
    <source>
        <dbReference type="ARBA" id="ARBA00035852"/>
    </source>
</evidence>
<comment type="subcellular location">
    <subcellularLocation>
        <location evidence="3">Cell projection</location>
        <location evidence="3">Ruffle membrane</location>
    </subcellularLocation>
    <subcellularLocation>
        <location evidence="2">Cytoplasm</location>
    </subcellularLocation>
    <subcellularLocation>
        <location evidence="1">Membrane</location>
        <topology evidence="1">Peripheral membrane protein</topology>
    </subcellularLocation>
</comment>
<feature type="domain" description="Thioesterase" evidence="24">
    <location>
        <begin position="129"/>
        <end position="201"/>
    </location>
</feature>
<dbReference type="PANTHER" id="PTHR12418:SF19">
    <property type="entry name" value="ACYL-COENZYME A THIOESTERASE THEM4"/>
    <property type="match status" value="1"/>
</dbReference>
<evidence type="ECO:0000256" key="19">
    <source>
        <dbReference type="ARBA" id="ARBA00047588"/>
    </source>
</evidence>
<comment type="catalytic activity">
    <reaction evidence="21">
        <text>decanoyl-CoA + H2O = decanoate + CoA + H(+)</text>
        <dbReference type="Rhea" id="RHEA:40059"/>
        <dbReference type="ChEBI" id="CHEBI:15377"/>
        <dbReference type="ChEBI" id="CHEBI:15378"/>
        <dbReference type="ChEBI" id="CHEBI:27689"/>
        <dbReference type="ChEBI" id="CHEBI:57287"/>
        <dbReference type="ChEBI" id="CHEBI:61430"/>
    </reaction>
    <physiologicalReaction direction="left-to-right" evidence="21">
        <dbReference type="Rhea" id="RHEA:40060"/>
    </physiologicalReaction>
</comment>
<evidence type="ECO:0000256" key="1">
    <source>
        <dbReference type="ARBA" id="ARBA00004170"/>
    </source>
</evidence>
<evidence type="ECO:0000256" key="23">
    <source>
        <dbReference type="ARBA" id="ARBA00048180"/>
    </source>
</evidence>
<keyword evidence="10" id="KW-0443">Lipid metabolism</keyword>
<dbReference type="InterPro" id="IPR029069">
    <property type="entry name" value="HotDog_dom_sf"/>
</dbReference>
<dbReference type="EMBL" id="JADBDZ010000001">
    <property type="protein sequence ID" value="MBE1536639.1"/>
    <property type="molecule type" value="Genomic_DNA"/>
</dbReference>
<evidence type="ECO:0000259" key="24">
    <source>
        <dbReference type="Pfam" id="PF03061"/>
    </source>
</evidence>
<dbReference type="PANTHER" id="PTHR12418">
    <property type="entry name" value="ACYL-COENZYME A THIOESTERASE THEM4"/>
    <property type="match status" value="1"/>
</dbReference>
<evidence type="ECO:0000256" key="9">
    <source>
        <dbReference type="ARBA" id="ARBA00022946"/>
    </source>
</evidence>
<keyword evidence="11" id="KW-0472">Membrane</keyword>
<evidence type="ECO:0000256" key="7">
    <source>
        <dbReference type="ARBA" id="ARBA00022801"/>
    </source>
</evidence>
<comment type="similarity">
    <text evidence="15">Belongs to the THEM4/THEM5 thioesterase family.</text>
</comment>
<evidence type="ECO:0000256" key="18">
    <source>
        <dbReference type="ARBA" id="ARBA00043210"/>
    </source>
</evidence>
<protein>
    <recommendedName>
        <fullName evidence="17">Acyl-coenzyme A thioesterase THEM4</fullName>
        <ecNumber evidence="16">3.1.2.2</ecNumber>
    </recommendedName>
    <alternativeName>
        <fullName evidence="18">Thioesterase superfamily member 4</fullName>
    </alternativeName>
</protein>
<evidence type="ECO:0000256" key="11">
    <source>
        <dbReference type="ARBA" id="ARBA00023136"/>
    </source>
</evidence>
<comment type="catalytic activity">
    <reaction evidence="19">
        <text>octanoyl-CoA + H2O = octanoate + CoA + H(+)</text>
        <dbReference type="Rhea" id="RHEA:30143"/>
        <dbReference type="ChEBI" id="CHEBI:15377"/>
        <dbReference type="ChEBI" id="CHEBI:15378"/>
        <dbReference type="ChEBI" id="CHEBI:25646"/>
        <dbReference type="ChEBI" id="CHEBI:57287"/>
        <dbReference type="ChEBI" id="CHEBI:57386"/>
    </reaction>
    <physiologicalReaction direction="left-to-right" evidence="19">
        <dbReference type="Rhea" id="RHEA:30144"/>
    </physiologicalReaction>
</comment>
<dbReference type="SUPFAM" id="SSF54637">
    <property type="entry name" value="Thioesterase/thiol ester dehydrase-isomerase"/>
    <property type="match status" value="1"/>
</dbReference>
<keyword evidence="8" id="KW-0276">Fatty acid metabolism</keyword>
<organism evidence="25 26">
    <name type="scientific">Actinomadura algeriensis</name>
    <dbReference type="NCBI Taxonomy" id="1679523"/>
    <lineage>
        <taxon>Bacteria</taxon>
        <taxon>Bacillati</taxon>
        <taxon>Actinomycetota</taxon>
        <taxon>Actinomycetes</taxon>
        <taxon>Streptosporangiales</taxon>
        <taxon>Thermomonosporaceae</taxon>
        <taxon>Actinomadura</taxon>
    </lineage>
</organism>
<accession>A0ABR9K215</accession>
<sequence length="224" mass="24112">MSAETSVPYPALAGRERESAELADAVRRLIAVCTSTTAPAETTLAAARELNAVADRLERHVPDPPHPMTMLLGPAISAEDESPDLAARMPYDVVVGRHSPLALPLSVEFEPPKALLRGTFTRPYQGPPGCVHGAVLAASFDLVCAAANVIAGMPGPTARLEIRYRRPTLLDVPCLFEGEVESHDGRRIRTVGRLIQQDRVTVEATGDFVRLDRADIARMSGRTS</sequence>
<dbReference type="Pfam" id="PF03061">
    <property type="entry name" value="4HBT"/>
    <property type="match status" value="1"/>
</dbReference>
<dbReference type="RefSeq" id="WP_192762649.1">
    <property type="nucleotide sequence ID" value="NZ_JADBDZ010000001.1"/>
</dbReference>
<evidence type="ECO:0000256" key="17">
    <source>
        <dbReference type="ARBA" id="ARBA00040123"/>
    </source>
</evidence>
<evidence type="ECO:0000256" key="2">
    <source>
        <dbReference type="ARBA" id="ARBA00004496"/>
    </source>
</evidence>
<dbReference type="InterPro" id="IPR006683">
    <property type="entry name" value="Thioestr_dom"/>
</dbReference>
<proteinExistence type="inferred from homology"/>
<keyword evidence="7" id="KW-0378">Hydrolase</keyword>
<comment type="caution">
    <text evidence="25">The sequence shown here is derived from an EMBL/GenBank/DDBJ whole genome shotgun (WGS) entry which is preliminary data.</text>
</comment>
<dbReference type="EC" id="3.1.2.2" evidence="16"/>
<comment type="catalytic activity">
    <reaction evidence="20">
        <text>hexadecanoyl-CoA + H2O = hexadecanoate + CoA + H(+)</text>
        <dbReference type="Rhea" id="RHEA:16645"/>
        <dbReference type="ChEBI" id="CHEBI:7896"/>
        <dbReference type="ChEBI" id="CHEBI:15377"/>
        <dbReference type="ChEBI" id="CHEBI:15378"/>
        <dbReference type="ChEBI" id="CHEBI:57287"/>
        <dbReference type="ChEBI" id="CHEBI:57379"/>
        <dbReference type="EC" id="3.1.2.2"/>
    </reaction>
    <physiologicalReaction direction="left-to-right" evidence="20">
        <dbReference type="Rhea" id="RHEA:16646"/>
    </physiologicalReaction>
</comment>
<evidence type="ECO:0000256" key="3">
    <source>
        <dbReference type="ARBA" id="ARBA00004632"/>
    </source>
</evidence>
<keyword evidence="4" id="KW-1003">Cell membrane</keyword>
<evidence type="ECO:0000256" key="22">
    <source>
        <dbReference type="ARBA" id="ARBA00048074"/>
    </source>
</evidence>
<comment type="catalytic activity">
    <reaction evidence="14">
        <text>(9Z)-octadecenoyl-CoA + H2O = (9Z)-octadecenoate + CoA + H(+)</text>
        <dbReference type="Rhea" id="RHEA:40139"/>
        <dbReference type="ChEBI" id="CHEBI:15377"/>
        <dbReference type="ChEBI" id="CHEBI:15378"/>
        <dbReference type="ChEBI" id="CHEBI:30823"/>
        <dbReference type="ChEBI" id="CHEBI:57287"/>
        <dbReference type="ChEBI" id="CHEBI:57387"/>
    </reaction>
    <physiologicalReaction direction="left-to-right" evidence="14">
        <dbReference type="Rhea" id="RHEA:40140"/>
    </physiologicalReaction>
</comment>
<evidence type="ECO:0000256" key="6">
    <source>
        <dbReference type="ARBA" id="ARBA00022703"/>
    </source>
</evidence>
<dbReference type="InterPro" id="IPR052365">
    <property type="entry name" value="THEM4/THEM5_acyl-CoA_thioest"/>
</dbReference>
<evidence type="ECO:0000313" key="26">
    <source>
        <dbReference type="Proteomes" id="UP000627838"/>
    </source>
</evidence>
<keyword evidence="6" id="KW-0053">Apoptosis</keyword>
<evidence type="ECO:0000256" key="5">
    <source>
        <dbReference type="ARBA" id="ARBA00022490"/>
    </source>
</evidence>
<evidence type="ECO:0000256" key="10">
    <source>
        <dbReference type="ARBA" id="ARBA00023098"/>
    </source>
</evidence>
<evidence type="ECO:0000256" key="16">
    <source>
        <dbReference type="ARBA" id="ARBA00038848"/>
    </source>
</evidence>
<evidence type="ECO:0000256" key="21">
    <source>
        <dbReference type="ARBA" id="ARBA00047969"/>
    </source>
</evidence>
<dbReference type="Proteomes" id="UP000627838">
    <property type="component" value="Unassembled WGS sequence"/>
</dbReference>
<evidence type="ECO:0000256" key="20">
    <source>
        <dbReference type="ARBA" id="ARBA00047734"/>
    </source>
</evidence>
<evidence type="ECO:0000256" key="14">
    <source>
        <dbReference type="ARBA" id="ARBA00037002"/>
    </source>
</evidence>
<evidence type="ECO:0000256" key="12">
    <source>
        <dbReference type="ARBA" id="ARBA00023273"/>
    </source>
</evidence>
<keyword evidence="12" id="KW-0966">Cell projection</keyword>
<comment type="catalytic activity">
    <reaction evidence="23">
        <text>tetradecanoyl-CoA + H2O = tetradecanoate + CoA + H(+)</text>
        <dbReference type="Rhea" id="RHEA:40119"/>
        <dbReference type="ChEBI" id="CHEBI:15377"/>
        <dbReference type="ChEBI" id="CHEBI:15378"/>
        <dbReference type="ChEBI" id="CHEBI:30807"/>
        <dbReference type="ChEBI" id="CHEBI:57287"/>
        <dbReference type="ChEBI" id="CHEBI:57385"/>
    </reaction>
    <physiologicalReaction direction="left-to-right" evidence="23">
        <dbReference type="Rhea" id="RHEA:40120"/>
    </physiologicalReaction>
</comment>
<comment type="catalytic activity">
    <reaction evidence="22">
        <text>dodecanoyl-CoA + H2O = dodecanoate + CoA + H(+)</text>
        <dbReference type="Rhea" id="RHEA:30135"/>
        <dbReference type="ChEBI" id="CHEBI:15377"/>
        <dbReference type="ChEBI" id="CHEBI:15378"/>
        <dbReference type="ChEBI" id="CHEBI:18262"/>
        <dbReference type="ChEBI" id="CHEBI:57287"/>
        <dbReference type="ChEBI" id="CHEBI:57375"/>
    </reaction>
    <physiologicalReaction direction="left-to-right" evidence="22">
        <dbReference type="Rhea" id="RHEA:30136"/>
    </physiologicalReaction>
</comment>
<keyword evidence="5" id="KW-0963">Cytoplasm</keyword>
<name>A0ABR9K215_9ACTN</name>
<reference evidence="25 26" key="1">
    <citation type="submission" date="2020-10" db="EMBL/GenBank/DDBJ databases">
        <title>Sequencing the genomes of 1000 actinobacteria strains.</title>
        <authorList>
            <person name="Klenk H.-P."/>
        </authorList>
    </citation>
    <scope>NUCLEOTIDE SEQUENCE [LARGE SCALE GENOMIC DNA]</scope>
    <source>
        <strain evidence="25 26">DSM 46744</strain>
    </source>
</reference>
<evidence type="ECO:0000256" key="15">
    <source>
        <dbReference type="ARBA" id="ARBA00038456"/>
    </source>
</evidence>
<keyword evidence="26" id="KW-1185">Reference proteome</keyword>